<name>A0A644XPB1_9ZZZZ</name>
<comment type="caution">
    <text evidence="2">The sequence shown here is derived from an EMBL/GenBank/DDBJ whole genome shotgun (WGS) entry which is preliminary data.</text>
</comment>
<gene>
    <name evidence="2" type="ORF">SDC9_63985</name>
</gene>
<dbReference type="Gene3D" id="3.40.50.2000">
    <property type="entry name" value="Glycogen Phosphorylase B"/>
    <property type="match status" value="1"/>
</dbReference>
<dbReference type="SUPFAM" id="SSF53756">
    <property type="entry name" value="UDP-Glycosyltransferase/glycogen phosphorylase"/>
    <property type="match status" value="1"/>
</dbReference>
<protein>
    <recommendedName>
        <fullName evidence="1">Glycosyltransferase subfamily 4-like N-terminal domain-containing protein</fullName>
    </recommendedName>
</protein>
<proteinExistence type="predicted"/>
<feature type="domain" description="Glycosyltransferase subfamily 4-like N-terminal" evidence="1">
    <location>
        <begin position="19"/>
        <end position="210"/>
    </location>
</feature>
<dbReference type="Pfam" id="PF13439">
    <property type="entry name" value="Glyco_transf_4"/>
    <property type="match status" value="1"/>
</dbReference>
<dbReference type="EMBL" id="VSSQ01002824">
    <property type="protein sequence ID" value="MPM17588.1"/>
    <property type="molecule type" value="Genomic_DNA"/>
</dbReference>
<evidence type="ECO:0000259" key="1">
    <source>
        <dbReference type="Pfam" id="PF13439"/>
    </source>
</evidence>
<dbReference type="InterPro" id="IPR028098">
    <property type="entry name" value="Glyco_trans_4-like_N"/>
</dbReference>
<organism evidence="2">
    <name type="scientific">bioreactor metagenome</name>
    <dbReference type="NCBI Taxonomy" id="1076179"/>
    <lineage>
        <taxon>unclassified sequences</taxon>
        <taxon>metagenomes</taxon>
        <taxon>ecological metagenomes</taxon>
    </lineage>
</organism>
<evidence type="ECO:0000313" key="2">
    <source>
        <dbReference type="EMBL" id="MPM17588.1"/>
    </source>
</evidence>
<reference evidence="2" key="1">
    <citation type="submission" date="2019-08" db="EMBL/GenBank/DDBJ databases">
        <authorList>
            <person name="Kucharzyk K."/>
            <person name="Murdoch R.W."/>
            <person name="Higgins S."/>
            <person name="Loffler F."/>
        </authorList>
    </citation>
    <scope>NUCLEOTIDE SEQUENCE</scope>
</reference>
<sequence length="408" mass="46750">MKILIISPYYAPYSEVGAVRMISLTDYLSKQGYDVTVYCLSEEELLKESYGKMSTPIPEGVKVIRFKSMQKKIPLIEDYLRGKAFARQVFKDINFSQYDIVLCSCGPYYTLECLPQVKKKTDILFIIDFRDLGAINYRPSLRREERKSSGLKNWIKANVAGRLEIAREKKAIQYTDLAIAVSDIDREKLQAAYEAPASKFCVITNGYDEEKLRDLPEAESNSSITAAVFGKFMYYSQPRAVAILKAIQKLRIDGFDIQLLHIGQQYPWIEESITNERIDSDCYRGLGLMDYRDGMAIISKADFFVVEDTSPDDVGTKIYDYIFFNRPVIAAVPPDIPLSKLVLSFKNGFACDTYDEIFNAMCTVIKEELRELDPDIHVDMYSRKHKNEEFLQAIIDVISHKPEKRGSK</sequence>
<accession>A0A644XPB1</accession>
<dbReference type="PANTHER" id="PTHR12526">
    <property type="entry name" value="GLYCOSYLTRANSFERASE"/>
    <property type="match status" value="1"/>
</dbReference>
<dbReference type="AlphaFoldDB" id="A0A644XPB1"/>